<dbReference type="GO" id="GO:0005739">
    <property type="term" value="C:mitochondrion"/>
    <property type="evidence" value="ECO:0007669"/>
    <property type="project" value="TreeGrafter"/>
</dbReference>
<comment type="caution">
    <text evidence="3">The sequence shown here is derived from an EMBL/GenBank/DDBJ whole genome shotgun (WGS) entry which is preliminary data.</text>
</comment>
<dbReference type="Gene3D" id="3.30.300.130">
    <property type="entry name" value="Fe-S cluster assembly (FSCA)"/>
    <property type="match status" value="1"/>
</dbReference>
<dbReference type="InterPro" id="IPR034904">
    <property type="entry name" value="FSCA_dom_sf"/>
</dbReference>
<keyword evidence="4" id="KW-1185">Reference proteome</keyword>
<evidence type="ECO:0000256" key="1">
    <source>
        <dbReference type="ARBA" id="ARBA00006420"/>
    </source>
</evidence>
<dbReference type="SUPFAM" id="SSF110836">
    <property type="entry name" value="Hypothetical protein SAV1430"/>
    <property type="match status" value="1"/>
</dbReference>
<dbReference type="GeneID" id="92374118"/>
<dbReference type="Pfam" id="PF08712">
    <property type="entry name" value="Nfu_N"/>
    <property type="match status" value="1"/>
</dbReference>
<dbReference type="InterPro" id="IPR035433">
    <property type="entry name" value="NFU1-like"/>
</dbReference>
<dbReference type="InterPro" id="IPR036498">
    <property type="entry name" value="Nfu/NifU_N_sf"/>
</dbReference>
<dbReference type="RefSeq" id="XP_067077042.1">
    <property type="nucleotide sequence ID" value="XM_067220941.1"/>
</dbReference>
<dbReference type="Gene3D" id="3.30.1370.70">
    <property type="entry name" value="Scaffold protein Nfu/NifU, N-terminal domain"/>
    <property type="match status" value="1"/>
</dbReference>
<dbReference type="Pfam" id="PF01106">
    <property type="entry name" value="NifU"/>
    <property type="match status" value="1"/>
</dbReference>
<protein>
    <submittedName>
        <fullName evidence="3">HIRA-interacting protein 5, putative</fullName>
    </submittedName>
</protein>
<dbReference type="PIRSF" id="PIRSF036773">
    <property type="entry name" value="HIRIP5"/>
    <property type="match status" value="1"/>
</dbReference>
<dbReference type="GO" id="GO:0005506">
    <property type="term" value="F:iron ion binding"/>
    <property type="evidence" value="ECO:0007669"/>
    <property type="project" value="InterPro"/>
</dbReference>
<dbReference type="Proteomes" id="UP000195570">
    <property type="component" value="Unassembled WGS sequence"/>
</dbReference>
<dbReference type="VEuPathDB" id="TriTrypDB:TEOVI_000017800"/>
<evidence type="ECO:0000313" key="3">
    <source>
        <dbReference type="EMBL" id="SCU65435.1"/>
    </source>
</evidence>
<organism evidence="3 4">
    <name type="scientific">Trypanosoma equiperdum</name>
    <dbReference type="NCBI Taxonomy" id="5694"/>
    <lineage>
        <taxon>Eukaryota</taxon>
        <taxon>Discoba</taxon>
        <taxon>Euglenozoa</taxon>
        <taxon>Kinetoplastea</taxon>
        <taxon>Metakinetoplastina</taxon>
        <taxon>Trypanosomatida</taxon>
        <taxon>Trypanosomatidae</taxon>
        <taxon>Trypanosoma</taxon>
    </lineage>
</organism>
<gene>
    <name evidence="3" type="ORF">TEOVI_000017800</name>
</gene>
<dbReference type="GO" id="GO:0051536">
    <property type="term" value="F:iron-sulfur cluster binding"/>
    <property type="evidence" value="ECO:0007669"/>
    <property type="project" value="InterPro"/>
</dbReference>
<dbReference type="PANTHER" id="PTHR11178:SF49">
    <property type="entry name" value="PROTEIN 5, PUTATIVE-RELATED"/>
    <property type="match status" value="1"/>
</dbReference>
<dbReference type="InterPro" id="IPR001075">
    <property type="entry name" value="NIF_FeS_clus_asmbl_NifU_C"/>
</dbReference>
<dbReference type="FunFam" id="3.30.1370.70:FF:000006">
    <property type="entry name" value="HIRA-interacting protein 5, putative"/>
    <property type="match status" value="1"/>
</dbReference>
<dbReference type="GO" id="GO:0016226">
    <property type="term" value="P:iron-sulfur cluster assembly"/>
    <property type="evidence" value="ECO:0007669"/>
    <property type="project" value="InterPro"/>
</dbReference>
<evidence type="ECO:0000313" key="4">
    <source>
        <dbReference type="Proteomes" id="UP000195570"/>
    </source>
</evidence>
<sequence length="261" mass="29506">MLRGTRLMLMMQLHSLPTPNPSCYTFHIPSSTYDNFIPDGQTCDVAHMGLAWVHPLSQGIFEQYPQEVASVFIAPRHTSITVHPHVDWNKLEWSISSFIGHYLVFTNACFPAAAEYALLEDDLVIHEDDSEVLQCIKELVREQVRPMVQRDGGDVKLLNFNEKTGVVSLAMLGACRTCPSSQNTLKDGVERLLKHFLPEVKEVVEAKGHAFYEEYGLLFDSEKALREEAARVDAVRRRKISIYTTAPLMPFEALNEPDGDE</sequence>
<dbReference type="SUPFAM" id="SSF117916">
    <property type="entry name" value="Fe-S cluster assembly (FSCA) domain-like"/>
    <property type="match status" value="1"/>
</dbReference>
<comment type="similarity">
    <text evidence="1">Belongs to the NifU family.</text>
</comment>
<dbReference type="PANTHER" id="PTHR11178">
    <property type="entry name" value="IRON-SULFUR CLUSTER SCAFFOLD PROTEIN NFU-RELATED"/>
    <property type="match status" value="1"/>
</dbReference>
<dbReference type="InterPro" id="IPR014824">
    <property type="entry name" value="Nfu/NifU_N"/>
</dbReference>
<proteinExistence type="inferred from homology"/>
<feature type="domain" description="Scaffold protein Nfu/NifU N-terminal" evidence="2">
    <location>
        <begin position="13"/>
        <end position="106"/>
    </location>
</feature>
<dbReference type="SMART" id="SM00932">
    <property type="entry name" value="Nfu_N"/>
    <property type="match status" value="1"/>
</dbReference>
<evidence type="ECO:0000259" key="2">
    <source>
        <dbReference type="SMART" id="SM00932"/>
    </source>
</evidence>
<dbReference type="EMBL" id="CZPT02000288">
    <property type="protein sequence ID" value="SCU65435.1"/>
    <property type="molecule type" value="Genomic_DNA"/>
</dbReference>
<accession>A0A1G4I177</accession>
<name>A0A1G4I177_TRYEQ</name>
<reference evidence="3" key="1">
    <citation type="submission" date="2016-09" db="EMBL/GenBank/DDBJ databases">
        <authorList>
            <person name="Hebert L."/>
            <person name="Moumen B."/>
        </authorList>
    </citation>
    <scope>NUCLEOTIDE SEQUENCE [LARGE SCALE GENOMIC DNA]</scope>
    <source>
        <strain evidence="3">OVI</strain>
    </source>
</reference>
<dbReference type="AlphaFoldDB" id="A0A1G4I177"/>